<feature type="domain" description="HTH merR-type" evidence="5">
    <location>
        <begin position="6"/>
        <end position="76"/>
    </location>
</feature>
<dbReference type="SUPFAM" id="SSF46955">
    <property type="entry name" value="Putative DNA-binding domain"/>
    <property type="match status" value="1"/>
</dbReference>
<evidence type="ECO:0000313" key="6">
    <source>
        <dbReference type="EMBL" id="MBM6920168.1"/>
    </source>
</evidence>
<dbReference type="AlphaFoldDB" id="A0A938X564"/>
<dbReference type="EMBL" id="JACJKY010000004">
    <property type="protein sequence ID" value="MBM6920168.1"/>
    <property type="molecule type" value="Genomic_DNA"/>
</dbReference>
<gene>
    <name evidence="6" type="ORF">H6A12_03215</name>
</gene>
<keyword evidence="2" id="KW-0805">Transcription regulation</keyword>
<proteinExistence type="predicted"/>
<dbReference type="SMART" id="SM00422">
    <property type="entry name" value="HTH_MERR"/>
    <property type="match status" value="1"/>
</dbReference>
<accession>A0A938X564</accession>
<protein>
    <submittedName>
        <fullName evidence="6">MerR family transcriptional regulator</fullName>
    </submittedName>
</protein>
<reference evidence="6" key="2">
    <citation type="journal article" date="2021" name="Sci. Rep.">
        <title>The distribution of antibiotic resistance genes in chicken gut microbiota commensals.</title>
        <authorList>
            <person name="Juricova H."/>
            <person name="Matiasovicova J."/>
            <person name="Kubasova T."/>
            <person name="Cejkova D."/>
            <person name="Rychlik I."/>
        </authorList>
    </citation>
    <scope>NUCLEOTIDE SEQUENCE</scope>
    <source>
        <strain evidence="6">An559</strain>
    </source>
</reference>
<dbReference type="Gene3D" id="3.20.80.10">
    <property type="entry name" value="Regulatory factor, effector binding domain"/>
    <property type="match status" value="1"/>
</dbReference>
<dbReference type="GO" id="GO:0003700">
    <property type="term" value="F:DNA-binding transcription factor activity"/>
    <property type="evidence" value="ECO:0007669"/>
    <property type="project" value="InterPro"/>
</dbReference>
<dbReference type="Pfam" id="PF13411">
    <property type="entry name" value="MerR_1"/>
    <property type="match status" value="1"/>
</dbReference>
<name>A0A938X564_9FIRM</name>
<comment type="caution">
    <text evidence="6">The sequence shown here is derived from an EMBL/GenBank/DDBJ whole genome shotgun (WGS) entry which is preliminary data.</text>
</comment>
<organism evidence="6 7">
    <name type="scientific">Merdimmobilis hominis</name>
    <dbReference type="NCBI Taxonomy" id="2897707"/>
    <lineage>
        <taxon>Bacteria</taxon>
        <taxon>Bacillati</taxon>
        <taxon>Bacillota</taxon>
        <taxon>Clostridia</taxon>
        <taxon>Eubacteriales</taxon>
        <taxon>Oscillospiraceae</taxon>
        <taxon>Merdimmobilis</taxon>
    </lineage>
</organism>
<sequence>MTRKHFFTAGEMAQLHGISKQTLLFYDKKGVFSPAYVDSKNGYRYYSAAQLPTLDTILMLKEIGLSLSEIRVYLDGRNGVGTAVYMEEQKRLLEDEIAHKKRIVKRLSKKIETLRALQTGADDITFYTQPHAQYLAMQPVTPPYTLFDVDLATKQLLLRCADAQVGYEYLLGVTVPVSSILRGAYTAAECAFLPLCERPKNTHGAFLVHKKPAGEYLCGYHKGTYETIGETYERMIAFLHQNGLSPCGYSYEYCVLDSFTSRSPQEYVTQIHLPFEKSSCEKE</sequence>
<dbReference type="InterPro" id="IPR011256">
    <property type="entry name" value="Reg_factor_effector_dom_sf"/>
</dbReference>
<evidence type="ECO:0000313" key="7">
    <source>
        <dbReference type="Proteomes" id="UP000774750"/>
    </source>
</evidence>
<dbReference type="PANTHER" id="PTHR30204">
    <property type="entry name" value="REDOX-CYCLING DRUG-SENSING TRANSCRIPTIONAL ACTIVATOR SOXR"/>
    <property type="match status" value="1"/>
</dbReference>
<dbReference type="RefSeq" id="WP_204444690.1">
    <property type="nucleotide sequence ID" value="NZ_JACJKY010000004.1"/>
</dbReference>
<dbReference type="SUPFAM" id="SSF55136">
    <property type="entry name" value="Probable bacterial effector-binding domain"/>
    <property type="match status" value="1"/>
</dbReference>
<keyword evidence="7" id="KW-1185">Reference proteome</keyword>
<evidence type="ECO:0000256" key="4">
    <source>
        <dbReference type="ARBA" id="ARBA00023163"/>
    </source>
</evidence>
<dbReference type="Proteomes" id="UP000774750">
    <property type="component" value="Unassembled WGS sequence"/>
</dbReference>
<dbReference type="GO" id="GO:0003677">
    <property type="term" value="F:DNA binding"/>
    <property type="evidence" value="ECO:0007669"/>
    <property type="project" value="UniProtKB-KW"/>
</dbReference>
<keyword evidence="1" id="KW-0678">Repressor</keyword>
<evidence type="ECO:0000259" key="5">
    <source>
        <dbReference type="PROSITE" id="PS50937"/>
    </source>
</evidence>
<dbReference type="InterPro" id="IPR029442">
    <property type="entry name" value="GyrI-like"/>
</dbReference>
<keyword evidence="4" id="KW-0804">Transcription</keyword>
<dbReference type="PANTHER" id="PTHR30204:SF69">
    <property type="entry name" value="MERR-FAMILY TRANSCRIPTIONAL REGULATOR"/>
    <property type="match status" value="1"/>
</dbReference>
<evidence type="ECO:0000256" key="1">
    <source>
        <dbReference type="ARBA" id="ARBA00022491"/>
    </source>
</evidence>
<dbReference type="CDD" id="cd01107">
    <property type="entry name" value="HTH_BmrR"/>
    <property type="match status" value="1"/>
</dbReference>
<evidence type="ECO:0000256" key="3">
    <source>
        <dbReference type="ARBA" id="ARBA00023125"/>
    </source>
</evidence>
<dbReference type="PROSITE" id="PS50937">
    <property type="entry name" value="HTH_MERR_2"/>
    <property type="match status" value="1"/>
</dbReference>
<dbReference type="InterPro" id="IPR000551">
    <property type="entry name" value="MerR-type_HTH_dom"/>
</dbReference>
<keyword evidence="3" id="KW-0238">DNA-binding</keyword>
<dbReference type="InterPro" id="IPR047057">
    <property type="entry name" value="MerR_fam"/>
</dbReference>
<reference evidence="6" key="1">
    <citation type="submission" date="2020-08" db="EMBL/GenBank/DDBJ databases">
        <authorList>
            <person name="Cejkova D."/>
            <person name="Kubasova T."/>
            <person name="Jahodarova E."/>
            <person name="Rychlik I."/>
        </authorList>
    </citation>
    <scope>NUCLEOTIDE SEQUENCE</scope>
    <source>
        <strain evidence="6">An559</strain>
    </source>
</reference>
<dbReference type="InterPro" id="IPR009061">
    <property type="entry name" value="DNA-bd_dom_put_sf"/>
</dbReference>
<dbReference type="Gene3D" id="1.10.1660.10">
    <property type="match status" value="1"/>
</dbReference>
<evidence type="ECO:0000256" key="2">
    <source>
        <dbReference type="ARBA" id="ARBA00023015"/>
    </source>
</evidence>
<dbReference type="Pfam" id="PF06445">
    <property type="entry name" value="GyrI-like"/>
    <property type="match status" value="1"/>
</dbReference>